<sequence length="110" mass="12569">MPCALRTPPIYSFDKILHIFEYAAFGILYSRAFLKSFPKATILKYYIWVVSALAFYGVSDELHQLLVPNREFSFYDILADAVGAGFGAFLYRLGLSKNYGRYKTIQSDCL</sequence>
<keyword evidence="1" id="KW-0472">Membrane</keyword>
<feature type="domain" description="VanZ-like" evidence="2">
    <location>
        <begin position="13"/>
        <end position="93"/>
    </location>
</feature>
<comment type="caution">
    <text evidence="3">The sequence shown here is derived from an EMBL/GenBank/DDBJ whole genome shotgun (WGS) entry which is preliminary data.</text>
</comment>
<organism evidence="3 4">
    <name type="scientific">Candidatus Ghiorseimicrobium undicola</name>
    <dbReference type="NCBI Taxonomy" id="1974746"/>
    <lineage>
        <taxon>Bacteria</taxon>
        <taxon>Pseudomonadati</taxon>
        <taxon>Candidatus Omnitrophota</taxon>
        <taxon>Candidatus Ghiorseimicrobium</taxon>
    </lineage>
</organism>
<dbReference type="PANTHER" id="PTHR28008:SF1">
    <property type="entry name" value="DOMAIN PROTEIN, PUTATIVE (AFU_ORTHOLOGUE AFUA_3G10980)-RELATED"/>
    <property type="match status" value="1"/>
</dbReference>
<dbReference type="EMBL" id="PCWA01000109">
    <property type="protein sequence ID" value="PIQ88328.1"/>
    <property type="molecule type" value="Genomic_DNA"/>
</dbReference>
<feature type="transmembrane region" description="Helical" evidence="1">
    <location>
        <begin position="16"/>
        <end position="34"/>
    </location>
</feature>
<evidence type="ECO:0000313" key="4">
    <source>
        <dbReference type="Proteomes" id="UP000229641"/>
    </source>
</evidence>
<keyword evidence="1" id="KW-1133">Transmembrane helix</keyword>
<evidence type="ECO:0000256" key="1">
    <source>
        <dbReference type="SAM" id="Phobius"/>
    </source>
</evidence>
<gene>
    <name evidence="3" type="ORF">COV72_08455</name>
</gene>
<evidence type="ECO:0000313" key="3">
    <source>
        <dbReference type="EMBL" id="PIQ88328.1"/>
    </source>
</evidence>
<dbReference type="AlphaFoldDB" id="A0A2H0LV99"/>
<dbReference type="Proteomes" id="UP000229641">
    <property type="component" value="Unassembled WGS sequence"/>
</dbReference>
<accession>A0A2H0LV99</accession>
<dbReference type="Pfam" id="PF04892">
    <property type="entry name" value="VanZ"/>
    <property type="match status" value="1"/>
</dbReference>
<feature type="transmembrane region" description="Helical" evidence="1">
    <location>
        <begin position="72"/>
        <end position="93"/>
    </location>
</feature>
<reference evidence="3 4" key="1">
    <citation type="submission" date="2017-09" db="EMBL/GenBank/DDBJ databases">
        <title>Depth-based differentiation of microbial function through sediment-hosted aquifers and enrichment of novel symbionts in the deep terrestrial subsurface.</title>
        <authorList>
            <person name="Probst A.J."/>
            <person name="Ladd B."/>
            <person name="Jarett J.K."/>
            <person name="Geller-Mcgrath D.E."/>
            <person name="Sieber C.M."/>
            <person name="Emerson J.B."/>
            <person name="Anantharaman K."/>
            <person name="Thomas B.C."/>
            <person name="Malmstrom R."/>
            <person name="Stieglmeier M."/>
            <person name="Klingl A."/>
            <person name="Woyke T."/>
            <person name="Ryan C.M."/>
            <person name="Banfield J.F."/>
        </authorList>
    </citation>
    <scope>NUCLEOTIDE SEQUENCE [LARGE SCALE GENOMIC DNA]</scope>
    <source>
        <strain evidence="3">CG11_big_fil_rev_8_21_14_0_20_42_13</strain>
    </source>
</reference>
<keyword evidence="1" id="KW-0812">Transmembrane</keyword>
<protein>
    <submittedName>
        <fullName evidence="3">Antibiotic resistance protein VanZ</fullName>
    </submittedName>
</protein>
<dbReference type="PANTHER" id="PTHR28008">
    <property type="entry name" value="DOMAIN PROTEIN, PUTATIVE (AFU_ORTHOLOGUE AFUA_3G10980)-RELATED"/>
    <property type="match status" value="1"/>
</dbReference>
<name>A0A2H0LV99_9BACT</name>
<dbReference type="NCBIfam" id="NF037970">
    <property type="entry name" value="vanZ_1"/>
    <property type="match status" value="1"/>
</dbReference>
<proteinExistence type="predicted"/>
<feature type="transmembrane region" description="Helical" evidence="1">
    <location>
        <begin position="46"/>
        <end position="66"/>
    </location>
</feature>
<evidence type="ECO:0000259" key="2">
    <source>
        <dbReference type="Pfam" id="PF04892"/>
    </source>
</evidence>
<dbReference type="InterPro" id="IPR006976">
    <property type="entry name" value="VanZ-like"/>
</dbReference>